<keyword evidence="2" id="KW-1185">Reference proteome</keyword>
<dbReference type="AlphaFoldDB" id="A0A8T3BGT7"/>
<evidence type="ECO:0000313" key="2">
    <source>
        <dbReference type="Proteomes" id="UP000829196"/>
    </source>
</evidence>
<organism evidence="1 2">
    <name type="scientific">Dendrobium nobile</name>
    <name type="common">Orchid</name>
    <dbReference type="NCBI Taxonomy" id="94219"/>
    <lineage>
        <taxon>Eukaryota</taxon>
        <taxon>Viridiplantae</taxon>
        <taxon>Streptophyta</taxon>
        <taxon>Embryophyta</taxon>
        <taxon>Tracheophyta</taxon>
        <taxon>Spermatophyta</taxon>
        <taxon>Magnoliopsida</taxon>
        <taxon>Liliopsida</taxon>
        <taxon>Asparagales</taxon>
        <taxon>Orchidaceae</taxon>
        <taxon>Epidendroideae</taxon>
        <taxon>Malaxideae</taxon>
        <taxon>Dendrobiinae</taxon>
        <taxon>Dendrobium</taxon>
    </lineage>
</organism>
<accession>A0A8T3BGT7</accession>
<reference evidence="1" key="1">
    <citation type="journal article" date="2022" name="Front. Genet.">
        <title>Chromosome-Scale Assembly of the Dendrobium nobile Genome Provides Insights Into the Molecular Mechanism of the Biosynthesis of the Medicinal Active Ingredient of Dendrobium.</title>
        <authorList>
            <person name="Xu Q."/>
            <person name="Niu S.-C."/>
            <person name="Li K.-L."/>
            <person name="Zheng P.-J."/>
            <person name="Zhang X.-J."/>
            <person name="Jia Y."/>
            <person name="Liu Y."/>
            <person name="Niu Y.-X."/>
            <person name="Yu L.-H."/>
            <person name="Chen D.-F."/>
            <person name="Zhang G.-Q."/>
        </authorList>
    </citation>
    <scope>NUCLEOTIDE SEQUENCE</scope>
    <source>
        <tissue evidence="1">Leaf</tissue>
    </source>
</reference>
<gene>
    <name evidence="1" type="ORF">KFK09_012894</name>
</gene>
<comment type="caution">
    <text evidence="1">The sequence shown here is derived from an EMBL/GenBank/DDBJ whole genome shotgun (WGS) entry which is preliminary data.</text>
</comment>
<evidence type="ECO:0000313" key="1">
    <source>
        <dbReference type="EMBL" id="KAI0512256.1"/>
    </source>
</evidence>
<sequence length="91" mass="10441">MDPKVSFLFIIVCSYIKLAKPYKVLFKSYPGLANINTSISIYPYFNLTSQKSAWSALKPSICSQYDSTYTRNYQNDALGHLVLLSQWKYPS</sequence>
<dbReference type="EMBL" id="JAGYWB010000009">
    <property type="protein sequence ID" value="KAI0512256.1"/>
    <property type="molecule type" value="Genomic_DNA"/>
</dbReference>
<protein>
    <submittedName>
        <fullName evidence="1">Uncharacterized protein</fullName>
    </submittedName>
</protein>
<proteinExistence type="predicted"/>
<dbReference type="Proteomes" id="UP000829196">
    <property type="component" value="Unassembled WGS sequence"/>
</dbReference>
<name>A0A8T3BGT7_DENNO</name>